<feature type="compositionally biased region" description="Basic and acidic residues" evidence="1">
    <location>
        <begin position="73"/>
        <end position="97"/>
    </location>
</feature>
<reference evidence="2" key="1">
    <citation type="submission" date="2023-10" db="EMBL/GenBank/DDBJ databases">
        <authorList>
            <person name="Chen Y."/>
            <person name="Shah S."/>
            <person name="Dougan E. K."/>
            <person name="Thang M."/>
            <person name="Chan C."/>
        </authorList>
    </citation>
    <scope>NUCLEOTIDE SEQUENCE [LARGE SCALE GENOMIC DNA]</scope>
</reference>
<organism evidence="2 3">
    <name type="scientific">Prorocentrum cordatum</name>
    <dbReference type="NCBI Taxonomy" id="2364126"/>
    <lineage>
        <taxon>Eukaryota</taxon>
        <taxon>Sar</taxon>
        <taxon>Alveolata</taxon>
        <taxon>Dinophyceae</taxon>
        <taxon>Prorocentrales</taxon>
        <taxon>Prorocentraceae</taxon>
        <taxon>Prorocentrum</taxon>
    </lineage>
</organism>
<evidence type="ECO:0000313" key="2">
    <source>
        <dbReference type="EMBL" id="CAK0860894.1"/>
    </source>
</evidence>
<feature type="region of interest" description="Disordered" evidence="1">
    <location>
        <begin position="1"/>
        <end position="114"/>
    </location>
</feature>
<feature type="compositionally biased region" description="Basic residues" evidence="1">
    <location>
        <begin position="9"/>
        <end position="18"/>
    </location>
</feature>
<gene>
    <name evidence="2" type="ORF">PCOR1329_LOCUS49724</name>
</gene>
<accession>A0ABN9UNV4</accession>
<proteinExistence type="predicted"/>
<feature type="compositionally biased region" description="Basic and acidic residues" evidence="1">
    <location>
        <begin position="42"/>
        <end position="55"/>
    </location>
</feature>
<evidence type="ECO:0000256" key="1">
    <source>
        <dbReference type="SAM" id="MobiDB-lite"/>
    </source>
</evidence>
<evidence type="ECO:0000313" key="3">
    <source>
        <dbReference type="Proteomes" id="UP001189429"/>
    </source>
</evidence>
<sequence>MLASMDWHPRHRPMRGRAQHGPSRRGGGGAQDSSGKKKKQHEHQALGEVRGDRRKSAVGISCSIVPCAQNPHMSDDQKPARRSKSSPERRSEADLARHSTATLRGGWSGPPARRATAETRARTQAACAPVSAKTPPLFHVAHLTWSELTFHGLVCGETLRTAIQSSKALLYKYHESAPGERVCLPTLRACVHA</sequence>
<name>A0ABN9UNV4_9DINO</name>
<dbReference type="Proteomes" id="UP001189429">
    <property type="component" value="Unassembled WGS sequence"/>
</dbReference>
<comment type="caution">
    <text evidence="2">The sequence shown here is derived from an EMBL/GenBank/DDBJ whole genome shotgun (WGS) entry which is preliminary data.</text>
</comment>
<dbReference type="EMBL" id="CAUYUJ010016020">
    <property type="protein sequence ID" value="CAK0860894.1"/>
    <property type="molecule type" value="Genomic_DNA"/>
</dbReference>
<keyword evidence="3" id="KW-1185">Reference proteome</keyword>
<protein>
    <submittedName>
        <fullName evidence="2">Uncharacterized protein</fullName>
    </submittedName>
</protein>